<feature type="compositionally biased region" description="Pro residues" evidence="1">
    <location>
        <begin position="34"/>
        <end position="54"/>
    </location>
</feature>
<dbReference type="EMBL" id="AVOT02014862">
    <property type="protein sequence ID" value="MBW0498705.1"/>
    <property type="molecule type" value="Genomic_DNA"/>
</dbReference>
<name>A0A9Q3D9S7_9BASI</name>
<dbReference type="Proteomes" id="UP000765509">
    <property type="component" value="Unassembled WGS sequence"/>
</dbReference>
<proteinExistence type="predicted"/>
<keyword evidence="3" id="KW-1185">Reference proteome</keyword>
<protein>
    <submittedName>
        <fullName evidence="2">Uncharacterized protein</fullName>
    </submittedName>
</protein>
<evidence type="ECO:0000313" key="3">
    <source>
        <dbReference type="Proteomes" id="UP000765509"/>
    </source>
</evidence>
<evidence type="ECO:0000256" key="1">
    <source>
        <dbReference type="SAM" id="MobiDB-lite"/>
    </source>
</evidence>
<sequence>MFNPPVVSPTNGENNMFKSFIIMTHIPRKRVPPMVCPPRKPPPTTNPPPTPIPATSPLSERDFVERKENLFKKRLYGRTPTDGLIIPSDVAKAFPFQTCSQSHTFRKLIDGRIVILYLRRPKDMRQFEVGEIPINNTPMQAPPIITITPPTPIPTVSPVPHEPLFENKEKRKRRGIDSLIVPRGFSKANPVHNIGRSHTFQRLANGRIARTMQSAKDIKRIVIKKFSVKVEPR</sequence>
<organism evidence="2 3">
    <name type="scientific">Austropuccinia psidii MF-1</name>
    <dbReference type="NCBI Taxonomy" id="1389203"/>
    <lineage>
        <taxon>Eukaryota</taxon>
        <taxon>Fungi</taxon>
        <taxon>Dikarya</taxon>
        <taxon>Basidiomycota</taxon>
        <taxon>Pucciniomycotina</taxon>
        <taxon>Pucciniomycetes</taxon>
        <taxon>Pucciniales</taxon>
        <taxon>Sphaerophragmiaceae</taxon>
        <taxon>Austropuccinia</taxon>
    </lineage>
</organism>
<gene>
    <name evidence="2" type="ORF">O181_038420</name>
</gene>
<reference evidence="2" key="1">
    <citation type="submission" date="2021-03" db="EMBL/GenBank/DDBJ databases">
        <title>Draft genome sequence of rust myrtle Austropuccinia psidii MF-1, a brazilian biotype.</title>
        <authorList>
            <person name="Quecine M.C."/>
            <person name="Pachon D.M.R."/>
            <person name="Bonatelli M.L."/>
            <person name="Correr F.H."/>
            <person name="Franceschini L.M."/>
            <person name="Leite T.F."/>
            <person name="Margarido G.R.A."/>
            <person name="Almeida C.A."/>
            <person name="Ferrarezi J.A."/>
            <person name="Labate C.A."/>
        </authorList>
    </citation>
    <scope>NUCLEOTIDE SEQUENCE</scope>
    <source>
        <strain evidence="2">MF-1</strain>
    </source>
</reference>
<feature type="region of interest" description="Disordered" evidence="1">
    <location>
        <begin position="31"/>
        <end position="57"/>
    </location>
</feature>
<accession>A0A9Q3D9S7</accession>
<comment type="caution">
    <text evidence="2">The sequence shown here is derived from an EMBL/GenBank/DDBJ whole genome shotgun (WGS) entry which is preliminary data.</text>
</comment>
<dbReference type="AlphaFoldDB" id="A0A9Q3D9S7"/>
<evidence type="ECO:0000313" key="2">
    <source>
        <dbReference type="EMBL" id="MBW0498705.1"/>
    </source>
</evidence>